<evidence type="ECO:0000313" key="5">
    <source>
        <dbReference type="Proteomes" id="UP000177932"/>
    </source>
</evidence>
<feature type="domain" description="Deoxynucleoside kinase" evidence="3">
    <location>
        <begin position="8"/>
        <end position="188"/>
    </location>
</feature>
<feature type="active site" description="Proton acceptor" evidence="1">
    <location>
        <position position="85"/>
    </location>
</feature>
<keyword evidence="2" id="KW-0547">Nucleotide-binding</keyword>
<comment type="caution">
    <text evidence="4">The sequence shown here is derived from an EMBL/GenBank/DDBJ whole genome shotgun (WGS) entry which is preliminary data.</text>
</comment>
<keyword evidence="2" id="KW-0067">ATP-binding</keyword>
<dbReference type="InterPro" id="IPR027417">
    <property type="entry name" value="P-loop_NTPase"/>
</dbReference>
<dbReference type="SUPFAM" id="SSF52540">
    <property type="entry name" value="P-loop containing nucleoside triphosphate hydrolases"/>
    <property type="match status" value="1"/>
</dbReference>
<dbReference type="PIRSF" id="PIRSF000705">
    <property type="entry name" value="DNK"/>
    <property type="match status" value="1"/>
</dbReference>
<dbReference type="InterPro" id="IPR050566">
    <property type="entry name" value="Deoxyribonucleoside_kinase"/>
</dbReference>
<protein>
    <recommendedName>
        <fullName evidence="3">Deoxynucleoside kinase domain-containing protein</fullName>
    </recommendedName>
</protein>
<evidence type="ECO:0000256" key="1">
    <source>
        <dbReference type="PIRSR" id="PIRSR000705-1"/>
    </source>
</evidence>
<name>A0A1G2H855_9BACT</name>
<dbReference type="Gene3D" id="3.40.50.300">
    <property type="entry name" value="P-loop containing nucleotide triphosphate hydrolases"/>
    <property type="match status" value="1"/>
</dbReference>
<dbReference type="InterPro" id="IPR031314">
    <property type="entry name" value="DNK_dom"/>
</dbReference>
<feature type="binding site" evidence="2">
    <location>
        <begin position="12"/>
        <end position="20"/>
    </location>
    <ligand>
        <name>ATP</name>
        <dbReference type="ChEBI" id="CHEBI:30616"/>
    </ligand>
</feature>
<dbReference type="Proteomes" id="UP000177932">
    <property type="component" value="Unassembled WGS sequence"/>
</dbReference>
<sequence>MNKKTRYIAIAGIMGSGKSTAARILAEKLNFYLIKEKPSKNPFLKPFYKNMPRWALHVQLSYLMNKIKELERERHNFATRNVIEDAPIDVSFEVYAKTQVKFGNMTKGELEVYRQIFTSYKHLIPQPDLLIVMDTPIDLIIRQIEMRGRSYENGVDPKYLKTLISFQNQWLQSYPDNKKLIVKRNYINLRKTLDKNIFADTVMKKLL</sequence>
<dbReference type="PANTHER" id="PTHR10513:SF35">
    <property type="entry name" value="DEOXYADENOSINE KINASE"/>
    <property type="match status" value="1"/>
</dbReference>
<evidence type="ECO:0000256" key="2">
    <source>
        <dbReference type="PIRSR" id="PIRSR000705-3"/>
    </source>
</evidence>
<proteinExistence type="predicted"/>
<dbReference type="GO" id="GO:0019136">
    <property type="term" value="F:deoxynucleoside kinase activity"/>
    <property type="evidence" value="ECO:0007669"/>
    <property type="project" value="InterPro"/>
</dbReference>
<dbReference type="AlphaFoldDB" id="A0A1G2H855"/>
<dbReference type="EMBL" id="MHOD01000002">
    <property type="protein sequence ID" value="OGZ58642.1"/>
    <property type="molecule type" value="Genomic_DNA"/>
</dbReference>
<evidence type="ECO:0000259" key="3">
    <source>
        <dbReference type="Pfam" id="PF01712"/>
    </source>
</evidence>
<dbReference type="GO" id="GO:0005737">
    <property type="term" value="C:cytoplasm"/>
    <property type="evidence" value="ECO:0007669"/>
    <property type="project" value="TreeGrafter"/>
</dbReference>
<dbReference type="Pfam" id="PF01712">
    <property type="entry name" value="dNK"/>
    <property type="match status" value="1"/>
</dbReference>
<evidence type="ECO:0000313" key="4">
    <source>
        <dbReference type="EMBL" id="OGZ58642.1"/>
    </source>
</evidence>
<accession>A0A1G2H855</accession>
<dbReference type="GO" id="GO:0005524">
    <property type="term" value="F:ATP binding"/>
    <property type="evidence" value="ECO:0007669"/>
    <property type="project" value="UniProtKB-KW"/>
</dbReference>
<dbReference type="STRING" id="1802158.A2827_03240"/>
<dbReference type="PANTHER" id="PTHR10513">
    <property type="entry name" value="DEOXYNUCLEOSIDE KINASE"/>
    <property type="match status" value="1"/>
</dbReference>
<dbReference type="InterPro" id="IPR002624">
    <property type="entry name" value="DCK/DGK"/>
</dbReference>
<organism evidence="4 5">
    <name type="scientific">Candidatus Spechtbacteria bacterium RIFCSPHIGHO2_01_FULL_43_30</name>
    <dbReference type="NCBI Taxonomy" id="1802158"/>
    <lineage>
        <taxon>Bacteria</taxon>
        <taxon>Candidatus Spechtiibacteriota</taxon>
    </lineage>
</organism>
<gene>
    <name evidence="4" type="ORF">A2827_03240</name>
</gene>
<reference evidence="4 5" key="1">
    <citation type="journal article" date="2016" name="Nat. Commun.">
        <title>Thousands of microbial genomes shed light on interconnected biogeochemical processes in an aquifer system.</title>
        <authorList>
            <person name="Anantharaman K."/>
            <person name="Brown C.T."/>
            <person name="Hug L.A."/>
            <person name="Sharon I."/>
            <person name="Castelle C.J."/>
            <person name="Probst A.J."/>
            <person name="Thomas B.C."/>
            <person name="Singh A."/>
            <person name="Wilkins M.J."/>
            <person name="Karaoz U."/>
            <person name="Brodie E.L."/>
            <person name="Williams K.H."/>
            <person name="Hubbard S.S."/>
            <person name="Banfield J.F."/>
        </authorList>
    </citation>
    <scope>NUCLEOTIDE SEQUENCE [LARGE SCALE GENOMIC DNA]</scope>
</reference>